<dbReference type="InterPro" id="IPR001709">
    <property type="entry name" value="Flavoprot_Pyr_Nucl_cyt_Rdtase"/>
</dbReference>
<keyword evidence="10" id="KW-0752">Steroid biosynthesis</keyword>
<dbReference type="PROSITE" id="PS51384">
    <property type="entry name" value="FAD_FR"/>
    <property type="match status" value="1"/>
</dbReference>
<evidence type="ECO:0000256" key="8">
    <source>
        <dbReference type="ARBA" id="ARBA00022827"/>
    </source>
</evidence>
<dbReference type="HOGENOM" id="CLU_001570_17_3_1"/>
<dbReference type="RefSeq" id="XP_013316958.1">
    <property type="nucleotide sequence ID" value="XM_013461504.1"/>
</dbReference>
<dbReference type="InterPro" id="IPR023173">
    <property type="entry name" value="NADPH_Cyt_P450_Rdtase_alpha"/>
</dbReference>
<proteinExistence type="predicted"/>
<keyword evidence="11 20" id="KW-1133">Transmembrane helix</keyword>
<dbReference type="PANTHER" id="PTHR19384:SF108">
    <property type="entry name" value="NADPH--CYTOCHROME P450 REDUCTASE"/>
    <property type="match status" value="1"/>
</dbReference>
<evidence type="ECO:0000256" key="7">
    <source>
        <dbReference type="ARBA" id="ARBA00022824"/>
    </source>
</evidence>
<evidence type="ECO:0000256" key="3">
    <source>
        <dbReference type="ARBA" id="ARBA00022516"/>
    </source>
</evidence>
<dbReference type="AlphaFoldDB" id="A0A0D2F8K8"/>
<dbReference type="Proteomes" id="UP000054342">
    <property type="component" value="Unassembled WGS sequence"/>
</dbReference>
<evidence type="ECO:0000256" key="12">
    <source>
        <dbReference type="ARBA" id="ARBA00023002"/>
    </source>
</evidence>
<dbReference type="EC" id="1.6.2.4" evidence="18"/>
<dbReference type="PRINTS" id="PR00369">
    <property type="entry name" value="FLAVODOXIN"/>
</dbReference>
<evidence type="ECO:0000256" key="9">
    <source>
        <dbReference type="ARBA" id="ARBA00022857"/>
    </source>
</evidence>
<dbReference type="InterPro" id="IPR017927">
    <property type="entry name" value="FAD-bd_FR_type"/>
</dbReference>
<dbReference type="PIRSF" id="PIRSF000208">
    <property type="entry name" value="P450R"/>
    <property type="match status" value="1"/>
</dbReference>
<evidence type="ECO:0000256" key="15">
    <source>
        <dbReference type="ARBA" id="ARBA00023136"/>
    </source>
</evidence>
<keyword evidence="14" id="KW-0443">Lipid metabolism</keyword>
<organism evidence="23 24">
    <name type="scientific">Exophiala xenobiotica</name>
    <dbReference type="NCBI Taxonomy" id="348802"/>
    <lineage>
        <taxon>Eukaryota</taxon>
        <taxon>Fungi</taxon>
        <taxon>Dikarya</taxon>
        <taxon>Ascomycota</taxon>
        <taxon>Pezizomycotina</taxon>
        <taxon>Eurotiomycetes</taxon>
        <taxon>Chaetothyriomycetidae</taxon>
        <taxon>Chaetothyriales</taxon>
        <taxon>Herpotrichiellaceae</taxon>
        <taxon>Exophiala</taxon>
    </lineage>
</organism>
<dbReference type="GeneID" id="25326947"/>
<dbReference type="Gene3D" id="3.40.50.360">
    <property type="match status" value="1"/>
</dbReference>
<dbReference type="Pfam" id="PF00258">
    <property type="entry name" value="Flavodoxin_1"/>
    <property type="match status" value="1"/>
</dbReference>
<keyword evidence="4" id="KW-0285">Flavoprotein</keyword>
<keyword evidence="5" id="KW-0288">FMN</keyword>
<dbReference type="Gene3D" id="2.40.30.10">
    <property type="entry name" value="Translation factors"/>
    <property type="match status" value="1"/>
</dbReference>
<keyword evidence="13" id="KW-0756">Sterol biosynthesis</keyword>
<dbReference type="GO" id="GO:0005829">
    <property type="term" value="C:cytosol"/>
    <property type="evidence" value="ECO:0007669"/>
    <property type="project" value="TreeGrafter"/>
</dbReference>
<evidence type="ECO:0000256" key="4">
    <source>
        <dbReference type="ARBA" id="ARBA00022630"/>
    </source>
</evidence>
<evidence type="ECO:0000256" key="18">
    <source>
        <dbReference type="ARBA" id="ARBA00023797"/>
    </source>
</evidence>
<dbReference type="InterPro" id="IPR008254">
    <property type="entry name" value="Flavodoxin/NO_synth"/>
</dbReference>
<evidence type="ECO:0000256" key="20">
    <source>
        <dbReference type="SAM" id="Phobius"/>
    </source>
</evidence>
<dbReference type="GO" id="GO:0010181">
    <property type="term" value="F:FMN binding"/>
    <property type="evidence" value="ECO:0007669"/>
    <property type="project" value="InterPro"/>
</dbReference>
<dbReference type="Gene3D" id="1.20.990.10">
    <property type="entry name" value="NADPH-cytochrome p450 Reductase, Chain A, domain 3"/>
    <property type="match status" value="1"/>
</dbReference>
<keyword evidence="9" id="KW-0521">NADP</keyword>
<evidence type="ECO:0000256" key="1">
    <source>
        <dbReference type="ARBA" id="ARBA00001917"/>
    </source>
</evidence>
<evidence type="ECO:0000256" key="2">
    <source>
        <dbReference type="ARBA" id="ARBA00001974"/>
    </source>
</evidence>
<dbReference type="InterPro" id="IPR001094">
    <property type="entry name" value="Flavdoxin-like"/>
</dbReference>
<dbReference type="InterPro" id="IPR029039">
    <property type="entry name" value="Flavoprotein-like_sf"/>
</dbReference>
<dbReference type="GO" id="GO:0016126">
    <property type="term" value="P:sterol biosynthetic process"/>
    <property type="evidence" value="ECO:0007669"/>
    <property type="project" value="UniProtKB-KW"/>
</dbReference>
<evidence type="ECO:0000256" key="5">
    <source>
        <dbReference type="ARBA" id="ARBA00022643"/>
    </source>
</evidence>
<evidence type="ECO:0000256" key="11">
    <source>
        <dbReference type="ARBA" id="ARBA00022989"/>
    </source>
</evidence>
<dbReference type="EMBL" id="KN847319">
    <property type="protein sequence ID" value="KIW56374.1"/>
    <property type="molecule type" value="Genomic_DNA"/>
</dbReference>
<keyword evidence="15 20" id="KW-0472">Membrane</keyword>
<evidence type="ECO:0000256" key="17">
    <source>
        <dbReference type="ARBA" id="ARBA00023221"/>
    </source>
</evidence>
<dbReference type="GO" id="GO:0003958">
    <property type="term" value="F:NADPH-hemoprotein reductase activity"/>
    <property type="evidence" value="ECO:0007669"/>
    <property type="project" value="UniProtKB-EC"/>
</dbReference>
<dbReference type="InterPro" id="IPR017938">
    <property type="entry name" value="Riboflavin_synthase-like_b-brl"/>
</dbReference>
<dbReference type="Pfam" id="PF00667">
    <property type="entry name" value="FAD_binding_1"/>
    <property type="match status" value="1"/>
</dbReference>
<dbReference type="PRINTS" id="PR00371">
    <property type="entry name" value="FPNCR"/>
</dbReference>
<accession>A0A0D2F8K8</accession>
<evidence type="ECO:0000259" key="22">
    <source>
        <dbReference type="PROSITE" id="PS51384"/>
    </source>
</evidence>
<evidence type="ECO:0000256" key="14">
    <source>
        <dbReference type="ARBA" id="ARBA00023098"/>
    </source>
</evidence>
<feature type="transmembrane region" description="Helical" evidence="20">
    <location>
        <begin position="26"/>
        <end position="44"/>
    </location>
</feature>
<name>A0A0D2F8K8_9EURO</name>
<keyword evidence="7" id="KW-0256">Endoplasmic reticulum</keyword>
<keyword evidence="3" id="KW-0444">Lipid biosynthesis</keyword>
<keyword evidence="24" id="KW-1185">Reference proteome</keyword>
<feature type="domain" description="Flavodoxin-like" evidence="21">
    <location>
        <begin position="90"/>
        <end position="237"/>
    </location>
</feature>
<comment type="cofactor">
    <cofactor evidence="1">
        <name>FMN</name>
        <dbReference type="ChEBI" id="CHEBI:58210"/>
    </cofactor>
</comment>
<dbReference type="InterPro" id="IPR039261">
    <property type="entry name" value="FNR_nucleotide-bd"/>
</dbReference>
<dbReference type="Gene3D" id="3.40.50.80">
    <property type="entry name" value="Nucleotide-binding domain of ferredoxin-NADP reductase (FNR) module"/>
    <property type="match status" value="1"/>
</dbReference>
<keyword evidence="12" id="KW-0560">Oxidoreductase</keyword>
<evidence type="ECO:0000313" key="24">
    <source>
        <dbReference type="Proteomes" id="UP000054342"/>
    </source>
</evidence>
<evidence type="ECO:0000256" key="10">
    <source>
        <dbReference type="ARBA" id="ARBA00022955"/>
    </source>
</evidence>
<reference evidence="23 24" key="1">
    <citation type="submission" date="2015-01" db="EMBL/GenBank/DDBJ databases">
        <title>The Genome Sequence of Exophiala xenobiotica CBS118157.</title>
        <authorList>
            <consortium name="The Broad Institute Genomics Platform"/>
            <person name="Cuomo C."/>
            <person name="de Hoog S."/>
            <person name="Gorbushina A."/>
            <person name="Stielow B."/>
            <person name="Teixiera M."/>
            <person name="Abouelleil A."/>
            <person name="Chapman S.B."/>
            <person name="Priest M."/>
            <person name="Young S.K."/>
            <person name="Wortman J."/>
            <person name="Nusbaum C."/>
            <person name="Birren B."/>
        </authorList>
    </citation>
    <scope>NUCLEOTIDE SEQUENCE [LARGE SCALE GENOMIC DNA]</scope>
    <source>
        <strain evidence="23 24">CBS 118157</strain>
    </source>
</reference>
<dbReference type="PANTHER" id="PTHR19384">
    <property type="entry name" value="NITRIC OXIDE SYNTHASE-RELATED"/>
    <property type="match status" value="1"/>
</dbReference>
<dbReference type="FunFam" id="3.40.50.80:FF:000032">
    <property type="entry name" value="NADPH-dependent diflavin oxidoreductase 1"/>
    <property type="match status" value="1"/>
</dbReference>
<comment type="cofactor">
    <cofactor evidence="2">
        <name>FAD</name>
        <dbReference type="ChEBI" id="CHEBI:57692"/>
    </cofactor>
</comment>
<keyword evidence="17" id="KW-0753">Steroid metabolism</keyword>
<keyword evidence="16" id="KW-1207">Sterol metabolism</keyword>
<gene>
    <name evidence="23" type="ORF">PV05_05039</name>
</gene>
<evidence type="ECO:0000259" key="21">
    <source>
        <dbReference type="PROSITE" id="PS50902"/>
    </source>
</evidence>
<evidence type="ECO:0000256" key="13">
    <source>
        <dbReference type="ARBA" id="ARBA00023011"/>
    </source>
</evidence>
<keyword evidence="8" id="KW-0274">FAD</keyword>
<dbReference type="PROSITE" id="PS50902">
    <property type="entry name" value="FLAVODOXIN_LIKE"/>
    <property type="match status" value="1"/>
</dbReference>
<dbReference type="SUPFAM" id="SSF63380">
    <property type="entry name" value="Riboflavin synthase domain-like"/>
    <property type="match status" value="1"/>
</dbReference>
<dbReference type="OrthoDB" id="1856718at2759"/>
<dbReference type="InterPro" id="IPR023208">
    <property type="entry name" value="P450R"/>
</dbReference>
<dbReference type="InterPro" id="IPR001433">
    <property type="entry name" value="OxRdtase_FAD/NAD-bd"/>
</dbReference>
<feature type="domain" description="FAD-binding FR-type" evidence="22">
    <location>
        <begin position="291"/>
        <end position="545"/>
    </location>
</feature>
<sequence>MDQLLHKHVFHLALQTDLGPLLAVRLGDWIVIFVLLFASCFYLGDGKLWGKPDPNLHLFYEAPQKKGDFKPKPKQTRDIAEKLQQASCDIAILWGSQSGVSEGLAERLARHWQSRFALRALVADLDDYDASSLSGFPSTKLCVFLCSTYGEGDPPDNAVNFCTALEKMRQKGTRLDGLRYLALGMGNRNYKHYNQVILDMDRTLTELGALRVGPLGKADESQGTTEEDFIEWKEAVLEDLGQIIQLDERPMTYEPALDVLEVCVDEQSLWMGEPSESALKNVTQKVVYNADNPYPAPIASAKTLSPVPDRVCVHMEVSIAGAPALRYQTGDHLAVWPVNPEDEVNRLLRLLGLDSPAKRRQPIMIDIHKDATSRPKLPSPTTRETLLKYYLEICALAPRDLLLLLSLYAPTEAAKAKITKLATDKEIYRDQVAGKYASVGRVMEMVEPDQLWTQVPFSLLIESFNHIQPRYYSISSSPLIQPRQPTITLAVNSRQIALQDDAKKVDRFLGLATNFLLAHERKMAVKETEDHVIPWSQSQSYSSVPGYDLEGPRNKLTGGRIYMHIRKSNFKLPLNPAVPIIMIAAGTGIAPFRGFVQERARLAELGKSIGKMLLLFGCRDDENDFLYRDEWEEKQAKLGDSFTLVPCFSRLQSRKKMYVQDGLAEHKRLVFSMIEDGAAFYICGSATMAREVRTRLNHILAESRHQSLEEADNWVTTKMKKAGLYHEDVWG</sequence>
<dbReference type="SUPFAM" id="SSF52343">
    <property type="entry name" value="Ferredoxin reductase-like, C-terminal NADP-linked domain"/>
    <property type="match status" value="1"/>
</dbReference>
<evidence type="ECO:0000256" key="16">
    <source>
        <dbReference type="ARBA" id="ARBA00023166"/>
    </source>
</evidence>
<evidence type="ECO:0000313" key="23">
    <source>
        <dbReference type="EMBL" id="KIW56374.1"/>
    </source>
</evidence>
<evidence type="ECO:0000256" key="6">
    <source>
        <dbReference type="ARBA" id="ARBA00022692"/>
    </source>
</evidence>
<dbReference type="SUPFAM" id="SSF52218">
    <property type="entry name" value="Flavoproteins"/>
    <property type="match status" value="1"/>
</dbReference>
<comment type="catalytic activity">
    <reaction evidence="19">
        <text>2 oxidized [cytochrome P450] + NADPH = 2 reduced [cytochrome P450] + NADP(+) + H(+)</text>
        <dbReference type="Rhea" id="RHEA:24040"/>
        <dbReference type="Rhea" id="RHEA-COMP:14627"/>
        <dbReference type="Rhea" id="RHEA-COMP:14628"/>
        <dbReference type="ChEBI" id="CHEBI:15378"/>
        <dbReference type="ChEBI" id="CHEBI:55376"/>
        <dbReference type="ChEBI" id="CHEBI:57783"/>
        <dbReference type="ChEBI" id="CHEBI:58349"/>
        <dbReference type="ChEBI" id="CHEBI:60344"/>
        <dbReference type="EC" id="1.6.2.4"/>
    </reaction>
</comment>
<dbReference type="GO" id="GO:0050660">
    <property type="term" value="F:flavin adenine dinucleotide binding"/>
    <property type="evidence" value="ECO:0007669"/>
    <property type="project" value="TreeGrafter"/>
</dbReference>
<dbReference type="InterPro" id="IPR003097">
    <property type="entry name" value="CysJ-like_FAD-binding"/>
</dbReference>
<keyword evidence="6 20" id="KW-0812">Transmembrane</keyword>
<protein>
    <recommendedName>
        <fullName evidence="18">NADPH--hemoprotein reductase</fullName>
        <ecNumber evidence="18">1.6.2.4</ecNumber>
    </recommendedName>
</protein>
<dbReference type="Pfam" id="PF00175">
    <property type="entry name" value="NAD_binding_1"/>
    <property type="match status" value="1"/>
</dbReference>
<dbReference type="STRING" id="348802.A0A0D2F8K8"/>
<evidence type="ECO:0000256" key="19">
    <source>
        <dbReference type="ARBA" id="ARBA00049342"/>
    </source>
</evidence>